<reference evidence="2" key="1">
    <citation type="submission" date="2021-06" db="EMBL/GenBank/DDBJ databases">
        <title>Comparative genomics, transcriptomics and evolutionary studies reveal genomic signatures of adaptation to plant cell wall in hemibiotrophic fungi.</title>
        <authorList>
            <consortium name="DOE Joint Genome Institute"/>
            <person name="Baroncelli R."/>
            <person name="Diaz J.F."/>
            <person name="Benocci T."/>
            <person name="Peng M."/>
            <person name="Battaglia E."/>
            <person name="Haridas S."/>
            <person name="Andreopoulos W."/>
            <person name="Labutti K."/>
            <person name="Pangilinan J."/>
            <person name="Floch G.L."/>
            <person name="Makela M.R."/>
            <person name="Henrissat B."/>
            <person name="Grigoriev I.V."/>
            <person name="Crouch J.A."/>
            <person name="De Vries R.P."/>
            <person name="Sukno S.A."/>
            <person name="Thon M.R."/>
        </authorList>
    </citation>
    <scope>NUCLEOTIDE SEQUENCE</scope>
    <source>
        <strain evidence="2">CBS 193.32</strain>
    </source>
</reference>
<name>A0AAJ0ASR4_9PEZI</name>
<accession>A0AAJ0ASR4</accession>
<feature type="region of interest" description="Disordered" evidence="1">
    <location>
        <begin position="10"/>
        <end position="54"/>
    </location>
</feature>
<feature type="region of interest" description="Disordered" evidence="1">
    <location>
        <begin position="66"/>
        <end position="166"/>
    </location>
</feature>
<proteinExistence type="predicted"/>
<feature type="compositionally biased region" description="Basic and acidic residues" evidence="1">
    <location>
        <begin position="117"/>
        <end position="132"/>
    </location>
</feature>
<dbReference type="AlphaFoldDB" id="A0AAJ0ASR4"/>
<dbReference type="RefSeq" id="XP_060433387.1">
    <property type="nucleotide sequence ID" value="XM_060580788.1"/>
</dbReference>
<protein>
    <submittedName>
        <fullName evidence="2">Uncharacterized protein</fullName>
    </submittedName>
</protein>
<dbReference type="Proteomes" id="UP001224890">
    <property type="component" value="Unassembled WGS sequence"/>
</dbReference>
<dbReference type="EMBL" id="JAHMHR010000007">
    <property type="protein sequence ID" value="KAK1689692.1"/>
    <property type="molecule type" value="Genomic_DNA"/>
</dbReference>
<feature type="compositionally biased region" description="Basic and acidic residues" evidence="1">
    <location>
        <begin position="10"/>
        <end position="20"/>
    </location>
</feature>
<comment type="caution">
    <text evidence="2">The sequence shown here is derived from an EMBL/GenBank/DDBJ whole genome shotgun (WGS) entry which is preliminary data.</text>
</comment>
<evidence type="ECO:0000313" key="3">
    <source>
        <dbReference type="Proteomes" id="UP001224890"/>
    </source>
</evidence>
<dbReference type="GeneID" id="85465314"/>
<evidence type="ECO:0000256" key="1">
    <source>
        <dbReference type="SAM" id="MobiDB-lite"/>
    </source>
</evidence>
<evidence type="ECO:0000313" key="2">
    <source>
        <dbReference type="EMBL" id="KAK1689692.1"/>
    </source>
</evidence>
<organism evidence="2 3">
    <name type="scientific">Colletotrichum godetiae</name>
    <dbReference type="NCBI Taxonomy" id="1209918"/>
    <lineage>
        <taxon>Eukaryota</taxon>
        <taxon>Fungi</taxon>
        <taxon>Dikarya</taxon>
        <taxon>Ascomycota</taxon>
        <taxon>Pezizomycotina</taxon>
        <taxon>Sordariomycetes</taxon>
        <taxon>Hypocreomycetidae</taxon>
        <taxon>Glomerellales</taxon>
        <taxon>Glomerellaceae</taxon>
        <taxon>Colletotrichum</taxon>
        <taxon>Colletotrichum acutatum species complex</taxon>
    </lineage>
</organism>
<gene>
    <name evidence="2" type="ORF">BDP55DRAFT_757678</name>
</gene>
<keyword evidence="3" id="KW-1185">Reference proteome</keyword>
<feature type="compositionally biased region" description="Pro residues" evidence="1">
    <location>
        <begin position="133"/>
        <end position="144"/>
    </location>
</feature>
<sequence>MAYPYGIWIQREKEAEERDAPGPSRRASVGWRGIMNEPELQTDRRKESGLTSDGSMQQCLQVCTSGTLAGEKRRGVRGVSSSQHPQRPQGIRGLGTPYLFVGHQVPHTPNPAVEGTAESRRDDSRHGREVPETPKPPFHHPPPVASERDGRHAGTANDSNNPARRFLPSYHVNAPVTSEWSEEKSCTLTLLAQLIGLHVYAYPAPVYRLPAGGGASQASLYRSLVPHNPIIINLVPCTAHRAPTMGWAHWAEGPEASRGRVPGHISSHI</sequence>